<reference evidence="1 2" key="1">
    <citation type="submission" date="2021-06" db="EMBL/GenBank/DDBJ databases">
        <authorList>
            <person name="Kallberg Y."/>
            <person name="Tangrot J."/>
            <person name="Rosling A."/>
        </authorList>
    </citation>
    <scope>NUCLEOTIDE SEQUENCE [LARGE SCALE GENOMIC DNA]</scope>
    <source>
        <strain evidence="1 2">120-4 pot B 10/14</strain>
    </source>
</reference>
<proteinExistence type="predicted"/>
<name>A0ABN7X548_GIGMA</name>
<dbReference type="Proteomes" id="UP000789901">
    <property type="component" value="Unassembled WGS sequence"/>
</dbReference>
<evidence type="ECO:0000313" key="1">
    <source>
        <dbReference type="EMBL" id="CAG8847064.1"/>
    </source>
</evidence>
<keyword evidence="2" id="KW-1185">Reference proteome</keyword>
<comment type="caution">
    <text evidence="1">The sequence shown here is derived from an EMBL/GenBank/DDBJ whole genome shotgun (WGS) entry which is preliminary data.</text>
</comment>
<evidence type="ECO:0000313" key="2">
    <source>
        <dbReference type="Proteomes" id="UP000789901"/>
    </source>
</evidence>
<gene>
    <name evidence="1" type="ORF">GMARGA_LOCUS38477</name>
</gene>
<protein>
    <submittedName>
        <fullName evidence="1">36390_t:CDS:1</fullName>
    </submittedName>
</protein>
<feature type="non-terminal residue" evidence="1">
    <location>
        <position position="42"/>
    </location>
</feature>
<organism evidence="1 2">
    <name type="scientific">Gigaspora margarita</name>
    <dbReference type="NCBI Taxonomy" id="4874"/>
    <lineage>
        <taxon>Eukaryota</taxon>
        <taxon>Fungi</taxon>
        <taxon>Fungi incertae sedis</taxon>
        <taxon>Mucoromycota</taxon>
        <taxon>Glomeromycotina</taxon>
        <taxon>Glomeromycetes</taxon>
        <taxon>Diversisporales</taxon>
        <taxon>Gigasporaceae</taxon>
        <taxon>Gigaspora</taxon>
    </lineage>
</organism>
<sequence length="42" mass="4760">LYLIMGESSIVSPYDPISFDYMAQGTIALIKHLGIIWYNLLV</sequence>
<accession>A0ABN7X548</accession>
<feature type="non-terminal residue" evidence="1">
    <location>
        <position position="1"/>
    </location>
</feature>
<dbReference type="EMBL" id="CAJVQB010086084">
    <property type="protein sequence ID" value="CAG8847064.1"/>
    <property type="molecule type" value="Genomic_DNA"/>
</dbReference>